<proteinExistence type="predicted"/>
<dbReference type="CDD" id="cd00531">
    <property type="entry name" value="NTF2_like"/>
    <property type="match status" value="1"/>
</dbReference>
<dbReference type="Gene3D" id="3.10.450.50">
    <property type="match status" value="1"/>
</dbReference>
<organism evidence="2 3">
    <name type="scientific">Streptomyces mirabilis</name>
    <dbReference type="NCBI Taxonomy" id="68239"/>
    <lineage>
        <taxon>Bacteria</taxon>
        <taxon>Bacillati</taxon>
        <taxon>Actinomycetota</taxon>
        <taxon>Actinomycetes</taxon>
        <taxon>Kitasatosporales</taxon>
        <taxon>Streptomycetaceae</taxon>
        <taxon>Streptomyces</taxon>
    </lineage>
</organism>
<evidence type="ECO:0000313" key="3">
    <source>
        <dbReference type="Proteomes" id="UP000181942"/>
    </source>
</evidence>
<dbReference type="EMBL" id="FONR01000008">
    <property type="protein sequence ID" value="SFF54082.1"/>
    <property type="molecule type" value="Genomic_DNA"/>
</dbReference>
<accession>A0A1I2JGX4</accession>
<protein>
    <recommendedName>
        <fullName evidence="1">SnoaL-like domain-containing protein</fullName>
    </recommendedName>
</protein>
<dbReference type="AlphaFoldDB" id="A0A1I2JGX4"/>
<evidence type="ECO:0000313" key="2">
    <source>
        <dbReference type="EMBL" id="SFF54082.1"/>
    </source>
</evidence>
<dbReference type="InterPro" id="IPR037401">
    <property type="entry name" value="SnoaL-like"/>
</dbReference>
<dbReference type="Pfam" id="PF12680">
    <property type="entry name" value="SnoaL_2"/>
    <property type="match status" value="1"/>
</dbReference>
<sequence length="138" mass="15480">MSNTPSAVDLLRRSLDTFLAKDMKAWTDLCADDVVAEFPFAPEGAPARIEGREALFDYLRGYPDVIDVREIPAVRVYPTDDENVAIAEWSVKGSVVSNGNPYNMSYATFVTFRDGLIVNYREYWNPQVFLNALSGANF</sequence>
<dbReference type="InterPro" id="IPR032710">
    <property type="entry name" value="NTF2-like_dom_sf"/>
</dbReference>
<name>A0A1I2JGX4_9ACTN</name>
<dbReference type="OrthoDB" id="3681559at2"/>
<dbReference type="Proteomes" id="UP000181942">
    <property type="component" value="Unassembled WGS sequence"/>
</dbReference>
<reference evidence="2 3" key="1">
    <citation type="submission" date="2016-10" db="EMBL/GenBank/DDBJ databases">
        <authorList>
            <person name="de Groot N.N."/>
        </authorList>
    </citation>
    <scope>NUCLEOTIDE SEQUENCE [LARGE SCALE GENOMIC DNA]</scope>
    <source>
        <strain evidence="2 3">OK461</strain>
    </source>
</reference>
<gene>
    <name evidence="2" type="ORF">SAMN02787118_108135</name>
</gene>
<dbReference type="SUPFAM" id="SSF54427">
    <property type="entry name" value="NTF2-like"/>
    <property type="match status" value="1"/>
</dbReference>
<evidence type="ECO:0000259" key="1">
    <source>
        <dbReference type="Pfam" id="PF12680"/>
    </source>
</evidence>
<feature type="domain" description="SnoaL-like" evidence="1">
    <location>
        <begin position="12"/>
        <end position="119"/>
    </location>
</feature>
<dbReference type="RefSeq" id="WP_075029102.1">
    <property type="nucleotide sequence ID" value="NZ_FONR01000008.1"/>
</dbReference>